<keyword evidence="1" id="KW-0732">Signal</keyword>
<accession>A0A847RRU3</accession>
<sequence>MRNSIIHMVVWLLTGANVCVAQTGVYVPQGGDISVHAQDTVAIFSDVKNDGRFGSLKGSVVNFYGNKWENANGAVLPDENEYNNTHQQYMGGTFRFLQVKGINNGAQHIYGGYSASANAGASFPNLSIGNVNDVYLDDLSDLKVRYHLNFETGHLLLNGWNLVVGDGHPGDITGYSDKSFVVTGSQPGGGFLFREQIGAADSMVVFPVGTTTGSYSPMALRNNGSTPKTIQARVFDSVYRYALSGNMDASGFVLKTWHIKQDSGALNNVTVVLQHQAADEGSNFSLNRDSSYITRYDSGAGWDTVAPSGVRTPGTLTSGTLQRNTYLNGRTFRDGGEINTYLSVATFKNFTSDVALFFEAYRETIQWVGTHWRSTKELNLDHYEVQRRRENEDSFYTVASVAPHSLNGTSNGPLDYYYRDDDMYDNWTYYRLKIFGRDGKISYSAIKPVPWLIQVNISPNPNDGNFRIELVGIHHQLRMVMHDVAGRERDSRIINSNITMISKADLPSGLYILTFYDIEDENREVVTSKVEIVH</sequence>
<dbReference type="AlphaFoldDB" id="A0A847RRU3"/>
<reference evidence="2 3" key="1">
    <citation type="submission" date="2020-04" db="EMBL/GenBank/DDBJ databases">
        <authorList>
            <person name="Yin C."/>
        </authorList>
    </citation>
    <scope>NUCLEOTIDE SEQUENCE [LARGE SCALE GENOMIC DNA]</scope>
    <source>
        <strain evidence="2 3">Ae27</strain>
    </source>
</reference>
<proteinExistence type="predicted"/>
<gene>
    <name evidence="2" type="ORF">HGH92_04170</name>
</gene>
<organism evidence="2 3">
    <name type="scientific">Chitinophaga varians</name>
    <dbReference type="NCBI Taxonomy" id="2202339"/>
    <lineage>
        <taxon>Bacteria</taxon>
        <taxon>Pseudomonadati</taxon>
        <taxon>Bacteroidota</taxon>
        <taxon>Chitinophagia</taxon>
        <taxon>Chitinophagales</taxon>
        <taxon>Chitinophagaceae</taxon>
        <taxon>Chitinophaga</taxon>
    </lineage>
</organism>
<protein>
    <submittedName>
        <fullName evidence="2">T9SS type A sorting domain-containing protein</fullName>
    </submittedName>
</protein>
<dbReference type="Proteomes" id="UP000570474">
    <property type="component" value="Unassembled WGS sequence"/>
</dbReference>
<evidence type="ECO:0000313" key="2">
    <source>
        <dbReference type="EMBL" id="NLR63495.1"/>
    </source>
</evidence>
<dbReference type="EMBL" id="JABAIA010000001">
    <property type="protein sequence ID" value="NLR63495.1"/>
    <property type="molecule type" value="Genomic_DNA"/>
</dbReference>
<comment type="caution">
    <text evidence="2">The sequence shown here is derived from an EMBL/GenBank/DDBJ whole genome shotgun (WGS) entry which is preliminary data.</text>
</comment>
<name>A0A847RRU3_9BACT</name>
<evidence type="ECO:0000313" key="3">
    <source>
        <dbReference type="Proteomes" id="UP000570474"/>
    </source>
</evidence>
<feature type="signal peptide" evidence="1">
    <location>
        <begin position="1"/>
        <end position="21"/>
    </location>
</feature>
<evidence type="ECO:0000256" key="1">
    <source>
        <dbReference type="SAM" id="SignalP"/>
    </source>
</evidence>
<feature type="chain" id="PRO_5032579334" evidence="1">
    <location>
        <begin position="22"/>
        <end position="534"/>
    </location>
</feature>
<keyword evidence="3" id="KW-1185">Reference proteome</keyword>
<dbReference type="RefSeq" id="WP_168869491.1">
    <property type="nucleotide sequence ID" value="NZ_JABAIA010000001.1"/>
</dbReference>